<keyword evidence="2" id="KW-1185">Reference proteome</keyword>
<protein>
    <submittedName>
        <fullName evidence="1">Uncharacterized protein</fullName>
    </submittedName>
</protein>
<sequence>MNQNRAKALKEKKDAEQKMIAKDYVGARDKLITAQRLFPDIDSINAMIAACDILSAASIEFPGCEIDYYWLFQLAPKSTLNTITCRYKKLTALLQPIKNKFPGAELALKLIKDAFSVLCDPEKRSQYDMKRSSSREGYGSFNIPSCQSISTKEAVATAPSQAGCNKKSSSHISGGSGGPSKFDKAKDFIALETGQTPFDWNNGGKIGDTDLSTGSINSSETWQPTYSGDSMLLSLEGVAEKRPCQDFYDFENGRNLEHLEAGRIWAFHYRANFDHHSLYARIEFKSKQTVYLTWSKPLPVTVSERRWCDAGLPVACGSFELSSDVSEINVDNWSMVLSHECAWIRGVTKEQFEIYPKKGEIWALFKDWNMESWVYDLDSVKKCKLELVEIMSDFSKYLGGNGACLVKVDGFSSVFQRQKIGGNPVTVHIPPDNLYIFSHRVPAYWFKGREMDDVTDEMIELDQSALPDYMIMDIVTQKESRCGVIAASRYTSVDQLSSLAPLPEDQVLTLNWCSNDFAPGQIWAMYSGIGSVPRQYGKIDSVISDSHVCVSTLEPLPLLDHGIDWQNENLACGDFKVSGEKLILEMSQFSHEVTYQQSSSGPFYKIYPMKGEIWAMYMSWNRKGKQIDLRSQQCQIVLIESDLTHKDEVIVSKLIEVEGCLTFYHRQEMDDGFFLTHAVPRSQLLSFSHRIPAYRVPGIERYGIPESSWHLEPNALPPGCVSGETPCR</sequence>
<comment type="caution">
    <text evidence="1">The sequence shown here is derived from an EMBL/GenBank/DDBJ whole genome shotgun (WGS) entry which is preliminary data.</text>
</comment>
<accession>A0ACB9NJ33</accession>
<dbReference type="Proteomes" id="UP000828941">
    <property type="component" value="Chromosome 6"/>
</dbReference>
<proteinExistence type="predicted"/>
<evidence type="ECO:0000313" key="2">
    <source>
        <dbReference type="Proteomes" id="UP000828941"/>
    </source>
</evidence>
<name>A0ACB9NJ33_BAUVA</name>
<organism evidence="1 2">
    <name type="scientific">Bauhinia variegata</name>
    <name type="common">Purple orchid tree</name>
    <name type="synonym">Phanera variegata</name>
    <dbReference type="NCBI Taxonomy" id="167791"/>
    <lineage>
        <taxon>Eukaryota</taxon>
        <taxon>Viridiplantae</taxon>
        <taxon>Streptophyta</taxon>
        <taxon>Embryophyta</taxon>
        <taxon>Tracheophyta</taxon>
        <taxon>Spermatophyta</taxon>
        <taxon>Magnoliopsida</taxon>
        <taxon>eudicotyledons</taxon>
        <taxon>Gunneridae</taxon>
        <taxon>Pentapetalae</taxon>
        <taxon>rosids</taxon>
        <taxon>fabids</taxon>
        <taxon>Fabales</taxon>
        <taxon>Fabaceae</taxon>
        <taxon>Cercidoideae</taxon>
        <taxon>Cercideae</taxon>
        <taxon>Bauhiniinae</taxon>
        <taxon>Bauhinia</taxon>
    </lineage>
</organism>
<evidence type="ECO:0000313" key="1">
    <source>
        <dbReference type="EMBL" id="KAI4336389.1"/>
    </source>
</evidence>
<reference evidence="1 2" key="1">
    <citation type="journal article" date="2022" name="DNA Res.">
        <title>Chromosomal-level genome assembly of the orchid tree Bauhinia variegata (Leguminosae; Cercidoideae) supports the allotetraploid origin hypothesis of Bauhinia.</title>
        <authorList>
            <person name="Zhong Y."/>
            <person name="Chen Y."/>
            <person name="Zheng D."/>
            <person name="Pang J."/>
            <person name="Liu Y."/>
            <person name="Luo S."/>
            <person name="Meng S."/>
            <person name="Qian L."/>
            <person name="Wei D."/>
            <person name="Dai S."/>
            <person name="Zhou R."/>
        </authorList>
    </citation>
    <scope>NUCLEOTIDE SEQUENCE [LARGE SCALE GENOMIC DNA]</scope>
    <source>
        <strain evidence="1">BV-YZ2020</strain>
    </source>
</reference>
<dbReference type="EMBL" id="CM039431">
    <property type="protein sequence ID" value="KAI4336389.1"/>
    <property type="molecule type" value="Genomic_DNA"/>
</dbReference>
<gene>
    <name evidence="1" type="ORF">L6164_014922</name>
</gene>